<evidence type="ECO:0000256" key="3">
    <source>
        <dbReference type="ARBA" id="ARBA00022741"/>
    </source>
</evidence>
<keyword evidence="5" id="KW-0067">ATP-binding</keyword>
<dbReference type="CDD" id="cd14014">
    <property type="entry name" value="STKc_PknB_like"/>
    <property type="match status" value="1"/>
</dbReference>
<feature type="region of interest" description="Disordered" evidence="7">
    <location>
        <begin position="877"/>
        <end position="919"/>
    </location>
</feature>
<organism evidence="9 10">
    <name type="scientific">Naegleria lovaniensis</name>
    <name type="common">Amoeba</name>
    <dbReference type="NCBI Taxonomy" id="51637"/>
    <lineage>
        <taxon>Eukaryota</taxon>
        <taxon>Discoba</taxon>
        <taxon>Heterolobosea</taxon>
        <taxon>Tetramitia</taxon>
        <taxon>Eutetramitia</taxon>
        <taxon>Vahlkampfiidae</taxon>
        <taxon>Naegleria</taxon>
    </lineage>
</organism>
<dbReference type="GeneID" id="68092489"/>
<accession>A0AA88GZP2</accession>
<evidence type="ECO:0000313" key="10">
    <source>
        <dbReference type="Proteomes" id="UP000816034"/>
    </source>
</evidence>
<proteinExistence type="predicted"/>
<dbReference type="PROSITE" id="PS00108">
    <property type="entry name" value="PROTEIN_KINASE_ST"/>
    <property type="match status" value="1"/>
</dbReference>
<dbReference type="GO" id="GO:0005524">
    <property type="term" value="F:ATP binding"/>
    <property type="evidence" value="ECO:0007669"/>
    <property type="project" value="UniProtKB-KW"/>
</dbReference>
<dbReference type="SUPFAM" id="SSF56112">
    <property type="entry name" value="Protein kinase-like (PK-like)"/>
    <property type="match status" value="1"/>
</dbReference>
<dbReference type="EC" id="2.7.11.1" evidence="1"/>
<dbReference type="GO" id="GO:0004674">
    <property type="term" value="F:protein serine/threonine kinase activity"/>
    <property type="evidence" value="ECO:0007669"/>
    <property type="project" value="UniProtKB-EC"/>
</dbReference>
<dbReference type="RefSeq" id="XP_044552580.1">
    <property type="nucleotide sequence ID" value="XM_044692145.1"/>
</dbReference>
<comment type="caution">
    <text evidence="9">The sequence shown here is derived from an EMBL/GenBank/DDBJ whole genome shotgun (WGS) entry which is preliminary data.</text>
</comment>
<keyword evidence="2" id="KW-0808">Transferase</keyword>
<dbReference type="Gene3D" id="1.25.40.20">
    <property type="entry name" value="Ankyrin repeat-containing domain"/>
    <property type="match status" value="1"/>
</dbReference>
<evidence type="ECO:0000256" key="1">
    <source>
        <dbReference type="ARBA" id="ARBA00012513"/>
    </source>
</evidence>
<dbReference type="SUPFAM" id="SSF48403">
    <property type="entry name" value="Ankyrin repeat"/>
    <property type="match status" value="1"/>
</dbReference>
<dbReference type="PROSITE" id="PS50011">
    <property type="entry name" value="PROTEIN_KINASE_DOM"/>
    <property type="match status" value="1"/>
</dbReference>
<evidence type="ECO:0000256" key="6">
    <source>
        <dbReference type="PROSITE-ProRule" id="PRU00023"/>
    </source>
</evidence>
<dbReference type="Gene3D" id="3.30.200.20">
    <property type="entry name" value="Phosphorylase Kinase, domain 1"/>
    <property type="match status" value="1"/>
</dbReference>
<dbReference type="Gene3D" id="1.10.510.10">
    <property type="entry name" value="Transferase(Phosphotransferase) domain 1"/>
    <property type="match status" value="1"/>
</dbReference>
<feature type="repeat" description="ANK" evidence="6">
    <location>
        <begin position="1587"/>
        <end position="1619"/>
    </location>
</feature>
<dbReference type="SMART" id="SM00220">
    <property type="entry name" value="S_TKc"/>
    <property type="match status" value="1"/>
</dbReference>
<evidence type="ECO:0000259" key="8">
    <source>
        <dbReference type="PROSITE" id="PS50011"/>
    </source>
</evidence>
<dbReference type="InterPro" id="IPR050660">
    <property type="entry name" value="NEK_Ser/Thr_kinase"/>
</dbReference>
<dbReference type="InterPro" id="IPR008271">
    <property type="entry name" value="Ser/Thr_kinase_AS"/>
</dbReference>
<feature type="compositionally biased region" description="Low complexity" evidence="7">
    <location>
        <begin position="894"/>
        <end position="909"/>
    </location>
</feature>
<dbReference type="PANTHER" id="PTHR43671">
    <property type="entry name" value="SERINE/THREONINE-PROTEIN KINASE NEK"/>
    <property type="match status" value="1"/>
</dbReference>
<keyword evidence="6" id="KW-0040">ANK repeat</keyword>
<evidence type="ECO:0000313" key="9">
    <source>
        <dbReference type="EMBL" id="KAG2388588.1"/>
    </source>
</evidence>
<keyword evidence="4" id="KW-0418">Kinase</keyword>
<evidence type="ECO:0000256" key="2">
    <source>
        <dbReference type="ARBA" id="ARBA00022679"/>
    </source>
</evidence>
<dbReference type="SMART" id="SM00248">
    <property type="entry name" value="ANK"/>
    <property type="match status" value="4"/>
</dbReference>
<dbReference type="PANTHER" id="PTHR43671:SF13">
    <property type="entry name" value="SERINE_THREONINE-PROTEIN KINASE NEK2"/>
    <property type="match status" value="1"/>
</dbReference>
<dbReference type="PROSITE" id="PS50088">
    <property type="entry name" value="ANK_REPEAT"/>
    <property type="match status" value="1"/>
</dbReference>
<dbReference type="Pfam" id="PF00069">
    <property type="entry name" value="Pkinase"/>
    <property type="match status" value="1"/>
</dbReference>
<dbReference type="InterPro" id="IPR002110">
    <property type="entry name" value="Ankyrin_rpt"/>
</dbReference>
<protein>
    <recommendedName>
        <fullName evidence="1">non-specific serine/threonine protein kinase</fullName>
        <ecNumber evidence="1">2.7.11.1</ecNumber>
    </recommendedName>
</protein>
<evidence type="ECO:0000256" key="5">
    <source>
        <dbReference type="ARBA" id="ARBA00022840"/>
    </source>
</evidence>
<dbReference type="InterPro" id="IPR000719">
    <property type="entry name" value="Prot_kinase_dom"/>
</dbReference>
<sequence>MHTLHISFQGISLSIIINETETLTLSENTSIQFTVLVSSQEQYHYHFKGEDISQFSCQCDLKIQSPLMDVVFVKIQLSSNNHQYQFRGIVSNDLNSLVQKQTITRTIHLEPFQIDKDTIPLFCRIDNVQITPIDFGWNKESNQSRLAMFLRQTVDQVSSFTKQKHVEKSTGVTMKNISSFTDHVEDHTSGNTMVTISDTSPLRKFFRSTHIKYPNLEIRKSIQRFFKAYLLYQNQQVKAQKLPSSQTCDLNIIELKKHSLYKSEFDNYFFSLRMLNELNTMLEFNKKELFELWVRAHTFFASSNASNKPFMFSTSPTSLFNRRANSSSSRNDSVEDHTYLKSKIIDQYYLRYYSRNDEVQKFIHIIVYLWKCIFKSIVESPRGKTVANLIHDENKEIETFIYYLDRIYENISSVFEKNHLYMRLTKVVNKINFVTESNLELFLQNNSTDYEFLRYPDLNVITSIRILKFLDMVNRKTLDSISHLIKNDELEPLELKIVNALLNSHSFMKLKEVLEQTNQYESKIVSDPYFDRIFEVSPSLFEPFMLPMKTLMSIIDQTLIVFNYGINSIVTSTFVVKKSSYITDELLEIKLFIKKNDEKSGFHFHNIRYSDYLAYIFHKQHNRLYNILVKAVAALSKQFEWTRASTWIDSIMERNYPQFFAATKKRFGFKDSNFTTFIFKIIVKLHESVNNTQRQQQIEYLMSIIPNDLPFDVKQLPEKRIVKDKNIPPFDMDEELPTPHRRWKSLNSKVPPVPQLSQIVSVTAKDTTPKRKLAGIIQVFDADHDLLRDYRNRTMDTEVIDKISLYYLFITSSICLESSSFLTEKFKLCKRFSSLSRISQQESQPQKPPVSTTNSAVVMQSVFKQLNAVTKSISAANGSSTTASTVPPPPPLSPNSGKPFSAVDAKYSPSQPPPKPKKLAKEFSKEFYEKLAEVKRINTSTSWSLKQILDLDDNEEVSEDGIIVDLLDKVIPLYTLFKFHNIDLNALIQTDNSYATINQAILNQRFPVLKEVLPSKIVKTICLYLFPTNLLNVSLVSKQFFQEAHKIFFPKSVNNVLCAWERYPVLTYLKVTSIVRKKRHQLAQLKDYINNFLNLITFENLEKKLEKLGFHHAKEDLLSFFSIKKEVLAMKVTNLYQDEKQFIYSRFFSWFFKLSDSLNYDIPKLARFKHEREIFKRICASYLFLAFSSSKSDTLPNVGSHPLVLIRNMIKTVSVTYPNVNVLMLLADFFDISLTNVSQLFQYRREWKTISEIGHKFKEYSIDLENFFTKNASNTYYNANEFIKQAKDILKKAYESLDNSDLVDIECLLTKYCMKCKDYYQYYLLLNGHPESKLSLEQAMFMSISLNQFEELKQIVGKGANINAVTKHGYDICTASLPCRNQEITKYCHHIRIEYLLHERPSKLEDFPFNISLLMHTIRENNIQAVDLLVTLNPQILHEYEGKYRPIDFSIVHHPHVESTEILLRHMLTQDKEHNILVLAKACFIAIDHDRYDALKLLIEKEPHLVLRNELPDFRYPEAYYSNPSLLLYCLRKRKTQCIQLLIEKFPQLLNFKLSSMYTDRSEKATNIIQSKANTPKSKTSLGNLILNGTPLTFAVETNQMKMALALVEMGADISITKNGMDVAELSESTENSEMMQWARKILNKSTQYDCYKFEVEYVDNMLNLYRKRFKMVVNQNESVEDFVRKAKIRCGIRGQYELQFYDPDFKELVDVIDLKDMQLHEEELNLIKLKRVRANDAPAQNHGQARNVKYEQYLGMVFQEKYKIVRTIDEGGFGVVFEAEVLNDVGDAINEHSSKNVAIKMVNCPKGSVQKQIQDAEHEALLVQQLQHQNIVKIIDTFQIDTQYSSIFCIVMELYTFGDVMQLINTQRQKSEPIPLEIVWKILTQMASAIDYIHSHNIMHRDIKPQNIFVRYYNKEQKNIEIVLGDFGIAKENAHTTRQTYAGSLCYISVEILLNQPYGFATDMYSLGVTLFQLLSLDTSLSICSLLIHSEENCMQELKKKILTNYQDHLDHNKGLLQKLIRVMSQLLRFQPQSRLNSSQLLLELEKR</sequence>
<evidence type="ECO:0000256" key="4">
    <source>
        <dbReference type="ARBA" id="ARBA00022777"/>
    </source>
</evidence>
<name>A0AA88GZP2_NAELO</name>
<keyword evidence="10" id="KW-1185">Reference proteome</keyword>
<dbReference type="InterPro" id="IPR011009">
    <property type="entry name" value="Kinase-like_dom_sf"/>
</dbReference>
<gene>
    <name evidence="9" type="ORF">C9374_000027</name>
</gene>
<dbReference type="EMBL" id="PYSW02000009">
    <property type="protein sequence ID" value="KAG2388588.1"/>
    <property type="molecule type" value="Genomic_DNA"/>
</dbReference>
<dbReference type="Proteomes" id="UP000816034">
    <property type="component" value="Unassembled WGS sequence"/>
</dbReference>
<reference evidence="9 10" key="1">
    <citation type="journal article" date="2018" name="BMC Genomics">
        <title>The genome of Naegleria lovaniensis, the basis for a comparative approach to unravel pathogenicity factors of the human pathogenic amoeba N. fowleri.</title>
        <authorList>
            <person name="Liechti N."/>
            <person name="Schurch N."/>
            <person name="Bruggmann R."/>
            <person name="Wittwer M."/>
        </authorList>
    </citation>
    <scope>NUCLEOTIDE SEQUENCE [LARGE SCALE GENOMIC DNA]</scope>
    <source>
        <strain evidence="9 10">ATCC 30569</strain>
    </source>
</reference>
<dbReference type="InterPro" id="IPR036770">
    <property type="entry name" value="Ankyrin_rpt-contain_sf"/>
</dbReference>
<feature type="domain" description="Protein kinase" evidence="8">
    <location>
        <begin position="1763"/>
        <end position="2049"/>
    </location>
</feature>
<keyword evidence="3" id="KW-0547">Nucleotide-binding</keyword>
<evidence type="ECO:0000256" key="7">
    <source>
        <dbReference type="SAM" id="MobiDB-lite"/>
    </source>
</evidence>